<feature type="region of interest" description="Disordered" evidence="1">
    <location>
        <begin position="322"/>
        <end position="364"/>
    </location>
</feature>
<name>A0ABQ5K0T2_9EUKA</name>
<feature type="non-terminal residue" evidence="2">
    <location>
        <position position="1"/>
    </location>
</feature>
<organism evidence="2 3">
    <name type="scientific">Aduncisulcus paluster</name>
    <dbReference type="NCBI Taxonomy" id="2918883"/>
    <lineage>
        <taxon>Eukaryota</taxon>
        <taxon>Metamonada</taxon>
        <taxon>Carpediemonas-like organisms</taxon>
        <taxon>Aduncisulcus</taxon>
    </lineage>
</organism>
<dbReference type="Proteomes" id="UP001057375">
    <property type="component" value="Unassembled WGS sequence"/>
</dbReference>
<feature type="compositionally biased region" description="Acidic residues" evidence="1">
    <location>
        <begin position="145"/>
        <end position="156"/>
    </location>
</feature>
<dbReference type="EMBL" id="BQXS01012539">
    <property type="protein sequence ID" value="GKT24709.1"/>
    <property type="molecule type" value="Genomic_DNA"/>
</dbReference>
<evidence type="ECO:0000313" key="3">
    <source>
        <dbReference type="Proteomes" id="UP001057375"/>
    </source>
</evidence>
<sequence length="508" mass="56907">QNMIFKMSEVQLSFSAALTRMPHADLGLLDSYSRILTSSLLSFSSSCIHSNAVLSTILEDICVYMEEDDESTGRMSMEEAQRKQFEVSPNDLLVLKRGIGLRVLNKLISCVNEEEYLVRRMKGEKVKKSDFVEPECHCGHCDEHDHEEEEEEEEKETDGKKKLSKSQKKFITKHKENKAALRDMGFYLLNDCIRIMTLLTQNGNAGAIEVMYKDAAVIYQLFAVIRYVKQCGINVGAITDFVGSFLDLFPVLDSLVNEQPQFAHFFATYIDTVNMIHEDSPALVGTAMVTKGFVLRALMSFEKIVGATKKIMEEETEDRARVAAEKAEREKAEKEKAEKEAEDEEEKEGAVVKKKDTSTAEEDKKDIDRIQSNAYKHECDTLAGRALILLTTVSDVLSHLIDLSSQDDDKKLKAKAGMQVTMGKKKLSATLVKNGLRVPAALFSRLAEVSRQAGAFKEDETELITAAVALLKKREETGSIADDIVDDLTVLDVPHVQKSSLEKLEKLL</sequence>
<evidence type="ECO:0000256" key="1">
    <source>
        <dbReference type="SAM" id="MobiDB-lite"/>
    </source>
</evidence>
<feature type="compositionally biased region" description="Basic and acidic residues" evidence="1">
    <location>
        <begin position="348"/>
        <end position="364"/>
    </location>
</feature>
<feature type="compositionally biased region" description="Basic and acidic residues" evidence="1">
    <location>
        <begin position="322"/>
        <end position="339"/>
    </location>
</feature>
<comment type="caution">
    <text evidence="2">The sequence shown here is derived from an EMBL/GenBank/DDBJ whole genome shotgun (WGS) entry which is preliminary data.</text>
</comment>
<reference evidence="2" key="1">
    <citation type="submission" date="2022-03" db="EMBL/GenBank/DDBJ databases">
        <title>Draft genome sequence of Aduncisulcus paluster, a free-living microaerophilic Fornicata.</title>
        <authorList>
            <person name="Yuyama I."/>
            <person name="Kume K."/>
            <person name="Tamura T."/>
            <person name="Inagaki Y."/>
            <person name="Hashimoto T."/>
        </authorList>
    </citation>
    <scope>NUCLEOTIDE SEQUENCE</scope>
    <source>
        <strain evidence="2">NY0171</strain>
    </source>
</reference>
<feature type="region of interest" description="Disordered" evidence="1">
    <location>
        <begin position="142"/>
        <end position="163"/>
    </location>
</feature>
<keyword evidence="3" id="KW-1185">Reference proteome</keyword>
<accession>A0ABQ5K0T2</accession>
<proteinExistence type="predicted"/>
<evidence type="ECO:0000313" key="2">
    <source>
        <dbReference type="EMBL" id="GKT24709.1"/>
    </source>
</evidence>
<protein>
    <submittedName>
        <fullName evidence="2">Uncharacterized protein</fullName>
    </submittedName>
</protein>
<gene>
    <name evidence="2" type="ORF">ADUPG1_012821</name>
</gene>